<comment type="caution">
    <text evidence="10">The sequence shown here is derived from an EMBL/GenBank/DDBJ whole genome shotgun (WGS) entry which is preliminary data.</text>
</comment>
<evidence type="ECO:0000256" key="8">
    <source>
        <dbReference type="SAM" id="MobiDB-lite"/>
    </source>
</evidence>
<evidence type="ECO:0000256" key="1">
    <source>
        <dbReference type="ARBA" id="ARBA00003263"/>
    </source>
</evidence>
<keyword evidence="5 6" id="KW-0539">Nucleus</keyword>
<evidence type="ECO:0000259" key="9">
    <source>
        <dbReference type="PROSITE" id="PS50071"/>
    </source>
</evidence>
<dbReference type="SMART" id="SM00389">
    <property type="entry name" value="HOX"/>
    <property type="match status" value="1"/>
</dbReference>
<evidence type="ECO:0000256" key="5">
    <source>
        <dbReference type="ARBA" id="ARBA00023242"/>
    </source>
</evidence>
<accession>A0AAW1E4X2</accession>
<evidence type="ECO:0000256" key="6">
    <source>
        <dbReference type="PROSITE-ProRule" id="PRU00108"/>
    </source>
</evidence>
<evidence type="ECO:0000256" key="2">
    <source>
        <dbReference type="ARBA" id="ARBA00004123"/>
    </source>
</evidence>
<dbReference type="PROSITE" id="PS50071">
    <property type="entry name" value="HOMEOBOX_2"/>
    <property type="match status" value="1"/>
</dbReference>
<name>A0AAW1E4X2_ZOAVI</name>
<sequence>MIRRWQVTMSAQSPPYQRARMRTIFTVSQIKQLESLFKVTEYPTTEACTELARSFGLSETPVRVWFQNCRAKRKRRRSGSKVKSSSPARNDYPCPALEQRITYSTRSSEPTDRPPADRGAAGRMLAVAL</sequence>
<dbReference type="GO" id="GO:0000981">
    <property type="term" value="F:DNA-binding transcription factor activity, RNA polymerase II-specific"/>
    <property type="evidence" value="ECO:0007669"/>
    <property type="project" value="TreeGrafter"/>
</dbReference>
<keyword evidence="3 6" id="KW-0238">DNA-binding</keyword>
<feature type="domain" description="Homeobox" evidence="9">
    <location>
        <begin position="16"/>
        <end position="76"/>
    </location>
</feature>
<dbReference type="InterPro" id="IPR009057">
    <property type="entry name" value="Homeodomain-like_sf"/>
</dbReference>
<protein>
    <recommendedName>
        <fullName evidence="9">Homeobox domain-containing protein</fullName>
    </recommendedName>
</protein>
<gene>
    <name evidence="10" type="ORF">VZT92_023003</name>
</gene>
<dbReference type="GO" id="GO:0005634">
    <property type="term" value="C:nucleus"/>
    <property type="evidence" value="ECO:0007669"/>
    <property type="project" value="UniProtKB-SubCell"/>
</dbReference>
<dbReference type="SUPFAM" id="SSF46689">
    <property type="entry name" value="Homeodomain-like"/>
    <property type="match status" value="1"/>
</dbReference>
<evidence type="ECO:0000313" key="11">
    <source>
        <dbReference type="Proteomes" id="UP001488805"/>
    </source>
</evidence>
<feature type="DNA-binding region" description="Homeobox" evidence="6">
    <location>
        <begin position="18"/>
        <end position="77"/>
    </location>
</feature>
<organism evidence="10 11">
    <name type="scientific">Zoarces viviparus</name>
    <name type="common">Viviparous eelpout</name>
    <name type="synonym">Blennius viviparus</name>
    <dbReference type="NCBI Taxonomy" id="48416"/>
    <lineage>
        <taxon>Eukaryota</taxon>
        <taxon>Metazoa</taxon>
        <taxon>Chordata</taxon>
        <taxon>Craniata</taxon>
        <taxon>Vertebrata</taxon>
        <taxon>Euteleostomi</taxon>
        <taxon>Actinopterygii</taxon>
        <taxon>Neopterygii</taxon>
        <taxon>Teleostei</taxon>
        <taxon>Neoteleostei</taxon>
        <taxon>Acanthomorphata</taxon>
        <taxon>Eupercaria</taxon>
        <taxon>Perciformes</taxon>
        <taxon>Cottioidei</taxon>
        <taxon>Zoarcales</taxon>
        <taxon>Zoarcidae</taxon>
        <taxon>Zoarcinae</taxon>
        <taxon>Zoarces</taxon>
    </lineage>
</organism>
<dbReference type="GO" id="GO:0000978">
    <property type="term" value="F:RNA polymerase II cis-regulatory region sequence-specific DNA binding"/>
    <property type="evidence" value="ECO:0007669"/>
    <property type="project" value="TreeGrafter"/>
</dbReference>
<proteinExistence type="predicted"/>
<dbReference type="InterPro" id="IPR050877">
    <property type="entry name" value="EMX-VAX-Noto_Homeobox_TFs"/>
</dbReference>
<dbReference type="InterPro" id="IPR001356">
    <property type="entry name" value="HD"/>
</dbReference>
<dbReference type="Gene3D" id="1.10.10.60">
    <property type="entry name" value="Homeodomain-like"/>
    <property type="match status" value="1"/>
</dbReference>
<feature type="region of interest" description="Disordered" evidence="8">
    <location>
        <begin position="73"/>
        <end position="122"/>
    </location>
</feature>
<dbReference type="Proteomes" id="UP001488805">
    <property type="component" value="Unassembled WGS sequence"/>
</dbReference>
<evidence type="ECO:0000256" key="7">
    <source>
        <dbReference type="RuleBase" id="RU000682"/>
    </source>
</evidence>
<reference evidence="10 11" key="1">
    <citation type="journal article" date="2024" name="Genome Biol. Evol.">
        <title>Chromosome-level genome assembly of the viviparous eelpout Zoarces viviparus.</title>
        <authorList>
            <person name="Fuhrmann N."/>
            <person name="Brasseur M.V."/>
            <person name="Bakowski C.E."/>
            <person name="Podsiadlowski L."/>
            <person name="Prost S."/>
            <person name="Krehenwinkel H."/>
            <person name="Mayer C."/>
        </authorList>
    </citation>
    <scope>NUCLEOTIDE SEQUENCE [LARGE SCALE GENOMIC DNA]</scope>
    <source>
        <strain evidence="10">NO-MEL_2022_Ind0_liver</strain>
    </source>
</reference>
<evidence type="ECO:0000313" key="10">
    <source>
        <dbReference type="EMBL" id="KAK9517654.1"/>
    </source>
</evidence>
<dbReference type="PANTHER" id="PTHR24339:SF28">
    <property type="entry name" value="E5-RELATED"/>
    <property type="match status" value="1"/>
</dbReference>
<keyword evidence="11" id="KW-1185">Reference proteome</keyword>
<dbReference type="CDD" id="cd00086">
    <property type="entry name" value="homeodomain"/>
    <property type="match status" value="1"/>
</dbReference>
<dbReference type="GO" id="GO:0007420">
    <property type="term" value="P:brain development"/>
    <property type="evidence" value="ECO:0007669"/>
    <property type="project" value="TreeGrafter"/>
</dbReference>
<comment type="subcellular location">
    <subcellularLocation>
        <location evidence="2 6 7">Nucleus</location>
    </subcellularLocation>
</comment>
<keyword evidence="4 6" id="KW-0371">Homeobox</keyword>
<evidence type="ECO:0000256" key="3">
    <source>
        <dbReference type="ARBA" id="ARBA00023125"/>
    </source>
</evidence>
<dbReference type="AlphaFoldDB" id="A0AAW1E4X2"/>
<dbReference type="GO" id="GO:0030182">
    <property type="term" value="P:neuron differentiation"/>
    <property type="evidence" value="ECO:0007669"/>
    <property type="project" value="TreeGrafter"/>
</dbReference>
<dbReference type="EMBL" id="JBCEZU010000538">
    <property type="protein sequence ID" value="KAK9517654.1"/>
    <property type="molecule type" value="Genomic_DNA"/>
</dbReference>
<dbReference type="PANTHER" id="PTHR24339">
    <property type="entry name" value="HOMEOBOX PROTEIN EMX-RELATED"/>
    <property type="match status" value="1"/>
</dbReference>
<evidence type="ECO:0000256" key="4">
    <source>
        <dbReference type="ARBA" id="ARBA00023155"/>
    </source>
</evidence>
<dbReference type="Pfam" id="PF00046">
    <property type="entry name" value="Homeodomain"/>
    <property type="match status" value="1"/>
</dbReference>
<comment type="function">
    <text evidence="1">Sequence-specific transcription factor which is part of a developmental regulatory system that provides cells with specific positional identities on the anterior-posterior axis.</text>
</comment>